<sequence length="120" mass="13078">MTGAHQFRKDGLHARQVRHLLAHVFELVLGQAAGLLAVGAIVEPQQLGDFIQAEAQPLSRFHESHPRHVRLAIAANAAVRLVRFRQQALALIEPDGLHVDAGSLGKNADGQVFKIVFNIV</sequence>
<feature type="transmembrane region" description="Helical" evidence="1">
    <location>
        <begin position="20"/>
        <end position="42"/>
    </location>
</feature>
<keyword evidence="1" id="KW-0472">Membrane</keyword>
<dbReference type="EMBL" id="FNLN01000037">
    <property type="protein sequence ID" value="SDU23348.1"/>
    <property type="molecule type" value="Genomic_DNA"/>
</dbReference>
<gene>
    <name evidence="2" type="ORF">SAMN05216406_13730</name>
</gene>
<evidence type="ECO:0000256" key="1">
    <source>
        <dbReference type="SAM" id="Phobius"/>
    </source>
</evidence>
<evidence type="ECO:0000313" key="3">
    <source>
        <dbReference type="Proteomes" id="UP000182882"/>
    </source>
</evidence>
<accession>A0A1H2GVM5</accession>
<reference evidence="3" key="1">
    <citation type="submission" date="2016-10" db="EMBL/GenBank/DDBJ databases">
        <authorList>
            <person name="Varghese N."/>
            <person name="Submissions S."/>
        </authorList>
    </citation>
    <scope>NUCLEOTIDE SEQUENCE [LARGE SCALE GENOMIC DNA]</scope>
    <source>
        <strain evidence="3">Nm10</strain>
    </source>
</reference>
<protein>
    <submittedName>
        <fullName evidence="2">Uncharacterized protein</fullName>
    </submittedName>
</protein>
<dbReference type="AlphaFoldDB" id="A0A1H2GVM5"/>
<dbReference type="Proteomes" id="UP000182882">
    <property type="component" value="Unassembled WGS sequence"/>
</dbReference>
<keyword evidence="1" id="KW-1133">Transmembrane helix</keyword>
<keyword evidence="1" id="KW-0812">Transmembrane</keyword>
<keyword evidence="3" id="KW-1185">Reference proteome</keyword>
<organism evidence="2 3">
    <name type="scientific">Nitrosomonas ureae</name>
    <dbReference type="NCBI Taxonomy" id="44577"/>
    <lineage>
        <taxon>Bacteria</taxon>
        <taxon>Pseudomonadati</taxon>
        <taxon>Pseudomonadota</taxon>
        <taxon>Betaproteobacteria</taxon>
        <taxon>Nitrosomonadales</taxon>
        <taxon>Nitrosomonadaceae</taxon>
        <taxon>Nitrosomonas</taxon>
    </lineage>
</organism>
<name>A0A1H2GVM5_9PROT</name>
<evidence type="ECO:0000313" key="2">
    <source>
        <dbReference type="EMBL" id="SDU23348.1"/>
    </source>
</evidence>
<dbReference type="AntiFam" id="ANF00227">
    <property type="entry name" value="Shadow ORF (opposite hmrR)"/>
</dbReference>
<proteinExistence type="predicted"/>